<evidence type="ECO:0000313" key="1">
    <source>
        <dbReference type="EMBL" id="KAH3662941.1"/>
    </source>
</evidence>
<name>A0A9P8T1V2_9ASCO</name>
<sequence>MSSSSSSSAAEASFSSSAAASAAPPAAALGAPAAAGAALMLKLVKRDFKSWPSRALACYIDVYYRRASTSGNKPRTLDLRLLPASLATDTATDVDLFAVVVRVSSNDCKVLEVVASMEFAGCELGAVHVFSWVRAGSFTWNTRA</sequence>
<evidence type="ECO:0000313" key="2">
    <source>
        <dbReference type="Proteomes" id="UP000788993"/>
    </source>
</evidence>
<gene>
    <name evidence="1" type="ORF">OGATHE_004517</name>
</gene>
<dbReference type="EMBL" id="JAEUBD010001266">
    <property type="protein sequence ID" value="KAH3662941.1"/>
    <property type="molecule type" value="Genomic_DNA"/>
</dbReference>
<protein>
    <submittedName>
        <fullName evidence="1">Uncharacterized protein</fullName>
    </submittedName>
</protein>
<comment type="caution">
    <text evidence="1">The sequence shown here is derived from an EMBL/GenBank/DDBJ whole genome shotgun (WGS) entry which is preliminary data.</text>
</comment>
<reference evidence="1" key="2">
    <citation type="submission" date="2021-01" db="EMBL/GenBank/DDBJ databases">
        <authorList>
            <person name="Schikora-Tamarit M.A."/>
        </authorList>
    </citation>
    <scope>NUCLEOTIDE SEQUENCE</scope>
    <source>
        <strain evidence="1">NCAIM Y.01608</strain>
    </source>
</reference>
<dbReference type="Proteomes" id="UP000788993">
    <property type="component" value="Unassembled WGS sequence"/>
</dbReference>
<accession>A0A9P8T1V2</accession>
<keyword evidence="2" id="KW-1185">Reference proteome</keyword>
<organism evidence="1 2">
    <name type="scientific">Ogataea polymorpha</name>
    <dbReference type="NCBI Taxonomy" id="460523"/>
    <lineage>
        <taxon>Eukaryota</taxon>
        <taxon>Fungi</taxon>
        <taxon>Dikarya</taxon>
        <taxon>Ascomycota</taxon>
        <taxon>Saccharomycotina</taxon>
        <taxon>Pichiomycetes</taxon>
        <taxon>Pichiales</taxon>
        <taxon>Pichiaceae</taxon>
        <taxon>Ogataea</taxon>
    </lineage>
</organism>
<proteinExistence type="predicted"/>
<dbReference type="AlphaFoldDB" id="A0A9P8T1V2"/>
<reference evidence="1" key="1">
    <citation type="journal article" date="2021" name="Open Biol.">
        <title>Shared evolutionary footprints suggest mitochondrial oxidative damage underlies multiple complex I losses in fungi.</title>
        <authorList>
            <person name="Schikora-Tamarit M.A."/>
            <person name="Marcet-Houben M."/>
            <person name="Nosek J."/>
            <person name="Gabaldon T."/>
        </authorList>
    </citation>
    <scope>NUCLEOTIDE SEQUENCE</scope>
    <source>
        <strain evidence="1">NCAIM Y.01608</strain>
    </source>
</reference>